<dbReference type="EMBL" id="KZ851847">
    <property type="protein sequence ID" value="RDK45827.1"/>
    <property type="molecule type" value="Genomic_DNA"/>
</dbReference>
<dbReference type="Proteomes" id="UP000254937">
    <property type="component" value="Unassembled WGS sequence"/>
</dbReference>
<reference evidence="2 3" key="1">
    <citation type="submission" date="2018-07" db="EMBL/GenBank/DDBJ databases">
        <title>Section-level genome sequencing of Aspergillus section Nigri to investigate inter- and intra-species variation.</title>
        <authorList>
            <consortium name="DOE Joint Genome Institute"/>
            <person name="Vesth T.C."/>
            <person name="Nybo J.L."/>
            <person name="Theobald S."/>
            <person name="Frisvad J.C."/>
            <person name="Larsen T.O."/>
            <person name="Nielsen K.F."/>
            <person name="Hoof J.B."/>
            <person name="Brandl J."/>
            <person name="Salamov A."/>
            <person name="Riley R."/>
            <person name="Gladden J.M."/>
            <person name="Phatale P."/>
            <person name="Nielsen M.T."/>
            <person name="Lyhne E.K."/>
            <person name="Kogle M.E."/>
            <person name="Strasser K."/>
            <person name="McDonnell E."/>
            <person name="Barry K."/>
            <person name="Clum A."/>
            <person name="Chen C."/>
            <person name="Nolan M."/>
            <person name="Sandor L."/>
            <person name="Kuo A."/>
            <person name="Lipzen A."/>
            <person name="Hainaut M."/>
            <person name="Drula E."/>
            <person name="Tsang A."/>
            <person name="Magnuson J.K."/>
            <person name="Henrissat B."/>
            <person name="Wiebenga A."/>
            <person name="Simmons B.A."/>
            <person name="Makela M.R."/>
            <person name="De vries R.P."/>
            <person name="Grigoriev I.V."/>
            <person name="Mortensen U.H."/>
            <person name="Baker S.E."/>
            <person name="Andersen M.R."/>
        </authorList>
    </citation>
    <scope>NUCLEOTIDE SEQUENCE [LARGE SCALE GENOMIC DNA]</scope>
    <source>
        <strain evidence="2 3">ATCC 13157</strain>
    </source>
</reference>
<organism evidence="2 3">
    <name type="scientific">Aspergillus phoenicis ATCC 13157</name>
    <dbReference type="NCBI Taxonomy" id="1353007"/>
    <lineage>
        <taxon>Eukaryota</taxon>
        <taxon>Fungi</taxon>
        <taxon>Dikarya</taxon>
        <taxon>Ascomycota</taxon>
        <taxon>Pezizomycotina</taxon>
        <taxon>Eurotiomycetes</taxon>
        <taxon>Eurotiomycetidae</taxon>
        <taxon>Eurotiales</taxon>
        <taxon>Aspergillaceae</taxon>
        <taxon>Aspergillus</taxon>
    </lineage>
</organism>
<evidence type="ECO:0000313" key="3">
    <source>
        <dbReference type="Proteomes" id="UP000254937"/>
    </source>
</evidence>
<gene>
    <name evidence="2" type="ORF">M752DRAFT_123876</name>
</gene>
<name>A0A370PUG2_ASPPH</name>
<feature type="region of interest" description="Disordered" evidence="1">
    <location>
        <begin position="1"/>
        <end position="20"/>
    </location>
</feature>
<accession>A0A370PUG2</accession>
<protein>
    <submittedName>
        <fullName evidence="2">Uncharacterized protein</fullName>
    </submittedName>
</protein>
<proteinExistence type="predicted"/>
<sequence length="185" mass="20098">MVDGDSKSKPVQPEIQQQTTDTSAINLLNSVTSRSCEATITPILPVLHGCLLLSSITSFFSPLSLPSHPFFPPPSITIHIPYYRLGGTESHRGPYPSVRDYRIRTPIAGQNILSPRRHLGEMGGPTFITRCQTRPLGSGPSSSGLHHPALVLSRRYHRLDSTNRNSFPALVASPSAPRPGTITLV</sequence>
<evidence type="ECO:0000256" key="1">
    <source>
        <dbReference type="SAM" id="MobiDB-lite"/>
    </source>
</evidence>
<keyword evidence="3" id="KW-1185">Reference proteome</keyword>
<evidence type="ECO:0000313" key="2">
    <source>
        <dbReference type="EMBL" id="RDK45827.1"/>
    </source>
</evidence>
<dbReference type="AlphaFoldDB" id="A0A370PUG2"/>